<feature type="compositionally biased region" description="Basic residues" evidence="1">
    <location>
        <begin position="67"/>
        <end position="88"/>
    </location>
</feature>
<gene>
    <name evidence="2" type="ORF">FRX48_03182</name>
</gene>
<feature type="compositionally biased region" description="Basic residues" evidence="1">
    <location>
        <begin position="26"/>
        <end position="35"/>
    </location>
</feature>
<proteinExistence type="predicted"/>
<accession>A0A5M8PVL0</accession>
<dbReference type="EMBL" id="VXIT01000004">
    <property type="protein sequence ID" value="KAA6413436.1"/>
    <property type="molecule type" value="Genomic_DNA"/>
</dbReference>
<evidence type="ECO:0000313" key="3">
    <source>
        <dbReference type="Proteomes" id="UP000324767"/>
    </source>
</evidence>
<sequence>MSPSPPPRRNPPPPPPPPPHPPPRLPRPRQRRLQRRPLPPLAPPHQRRLPLLQRLPGGSNNDDHGHGHAHHILHLRQRRGREPHRRRPEQRAPESEHRDHDPPAATPAFTAACTGGATQLSSACSCLVSGTQSAGVTVSGETITLTTTAPPQTSTACAPPYYNVQYTGGTFSWPELPGPSGQQWTNPLYPAVTTNQSCCYLCFVIPGCASFLIDTINGGCRLDQLSDSTAATPQDPMCPWGVVADYAPVLEYGYGYGLGPCGFYVESNGDPAD</sequence>
<evidence type="ECO:0000256" key="1">
    <source>
        <dbReference type="SAM" id="MobiDB-lite"/>
    </source>
</evidence>
<feature type="compositionally biased region" description="Basic and acidic residues" evidence="1">
    <location>
        <begin position="89"/>
        <end position="102"/>
    </location>
</feature>
<feature type="compositionally biased region" description="Pro residues" evidence="1">
    <location>
        <begin position="1"/>
        <end position="25"/>
    </location>
</feature>
<comment type="caution">
    <text evidence="2">The sequence shown here is derived from an EMBL/GenBank/DDBJ whole genome shotgun (WGS) entry which is preliminary data.</text>
</comment>
<reference evidence="2 3" key="1">
    <citation type="submission" date="2019-09" db="EMBL/GenBank/DDBJ databases">
        <title>The hologenome of the rock-dwelling lichen Lasallia pustulata.</title>
        <authorList>
            <person name="Greshake Tzovaras B."/>
            <person name="Segers F."/>
            <person name="Bicker A."/>
            <person name="Dal Grande F."/>
            <person name="Otte J."/>
            <person name="Hankeln T."/>
            <person name="Schmitt I."/>
            <person name="Ebersberger I."/>
        </authorList>
    </citation>
    <scope>NUCLEOTIDE SEQUENCE [LARGE SCALE GENOMIC DNA]</scope>
    <source>
        <strain evidence="2">A1-1</strain>
    </source>
</reference>
<protein>
    <submittedName>
        <fullName evidence="2">Uncharacterized protein</fullName>
    </submittedName>
</protein>
<feature type="region of interest" description="Disordered" evidence="1">
    <location>
        <begin position="1"/>
        <end position="110"/>
    </location>
</feature>
<dbReference type="AlphaFoldDB" id="A0A5M8PVL0"/>
<evidence type="ECO:0000313" key="2">
    <source>
        <dbReference type="EMBL" id="KAA6413436.1"/>
    </source>
</evidence>
<dbReference type="Proteomes" id="UP000324767">
    <property type="component" value="Unassembled WGS sequence"/>
</dbReference>
<name>A0A5M8PVL0_9LECA</name>
<organism evidence="2 3">
    <name type="scientific">Lasallia pustulata</name>
    <dbReference type="NCBI Taxonomy" id="136370"/>
    <lineage>
        <taxon>Eukaryota</taxon>
        <taxon>Fungi</taxon>
        <taxon>Dikarya</taxon>
        <taxon>Ascomycota</taxon>
        <taxon>Pezizomycotina</taxon>
        <taxon>Lecanoromycetes</taxon>
        <taxon>OSLEUM clade</taxon>
        <taxon>Umbilicariomycetidae</taxon>
        <taxon>Umbilicariales</taxon>
        <taxon>Umbilicariaceae</taxon>
        <taxon>Lasallia</taxon>
    </lineage>
</organism>